<reference evidence="2" key="1">
    <citation type="journal article" date="2011" name="Stand. Genomic Sci.">
        <title>Genome sequence of the filamentous, gliding Thiothrix nivea neotype strain (JP2(T)).</title>
        <authorList>
            <person name="Lapidus A."/>
            <person name="Nolan M."/>
            <person name="Lucas S."/>
            <person name="Glavina Del Rio T."/>
            <person name="Tice H."/>
            <person name="Cheng J.F."/>
            <person name="Tapia R."/>
            <person name="Han C."/>
            <person name="Goodwin L."/>
            <person name="Pitluck S."/>
            <person name="Liolios K."/>
            <person name="Pagani I."/>
            <person name="Ivanova N."/>
            <person name="Huntemann M."/>
            <person name="Mavromatis K."/>
            <person name="Mikhailova N."/>
            <person name="Pati A."/>
            <person name="Chen A."/>
            <person name="Palaniappan K."/>
            <person name="Land M."/>
            <person name="Brambilla E.M."/>
            <person name="Rohde M."/>
            <person name="Abt B."/>
            <person name="Verbarg S."/>
            <person name="Goker M."/>
            <person name="Bristow J."/>
            <person name="Eisen J.A."/>
            <person name="Markowitz V."/>
            <person name="Hugenholtz P."/>
            <person name="Kyrpides N.C."/>
            <person name="Klenk H.P."/>
            <person name="Woyke T."/>
        </authorList>
    </citation>
    <scope>NUCLEOTIDE SEQUENCE [LARGE SCALE GENOMIC DNA]</scope>
    <source>
        <strain evidence="2">ATCC 35100 / DSM 5205 / JP2</strain>
    </source>
</reference>
<evidence type="ECO:0008006" key="3">
    <source>
        <dbReference type="Google" id="ProtNLM"/>
    </source>
</evidence>
<gene>
    <name evidence="1" type="ORF">Thini_3365</name>
</gene>
<dbReference type="EMBL" id="JH651384">
    <property type="protein sequence ID" value="EIJ35880.1"/>
    <property type="molecule type" value="Genomic_DNA"/>
</dbReference>
<accession>A0A656HKQ3</accession>
<dbReference type="AlphaFoldDB" id="A0A656HKQ3"/>
<dbReference type="Gene3D" id="3.40.630.30">
    <property type="match status" value="1"/>
</dbReference>
<keyword evidence="2" id="KW-1185">Reference proteome</keyword>
<evidence type="ECO:0000313" key="2">
    <source>
        <dbReference type="Proteomes" id="UP000005317"/>
    </source>
</evidence>
<dbReference type="Proteomes" id="UP000005317">
    <property type="component" value="Unassembled WGS sequence"/>
</dbReference>
<protein>
    <recommendedName>
        <fullName evidence="3">N-acetyltransferase domain-containing protein</fullName>
    </recommendedName>
</protein>
<name>A0A656HKQ3_THINJ</name>
<evidence type="ECO:0000313" key="1">
    <source>
        <dbReference type="EMBL" id="EIJ35880.1"/>
    </source>
</evidence>
<dbReference type="InterPro" id="IPR016181">
    <property type="entry name" value="Acyl_CoA_acyltransferase"/>
</dbReference>
<dbReference type="SUPFAM" id="SSF55729">
    <property type="entry name" value="Acyl-CoA N-acyltransferases (Nat)"/>
    <property type="match status" value="1"/>
</dbReference>
<proteinExistence type="predicted"/>
<organism evidence="1 2">
    <name type="scientific">Thiothrix nivea (strain ATCC 35100 / DSM 5205 / JP2)</name>
    <dbReference type="NCBI Taxonomy" id="870187"/>
    <lineage>
        <taxon>Bacteria</taxon>
        <taxon>Pseudomonadati</taxon>
        <taxon>Pseudomonadota</taxon>
        <taxon>Gammaproteobacteria</taxon>
        <taxon>Thiotrichales</taxon>
        <taxon>Thiotrichaceae</taxon>
        <taxon>Thiothrix</taxon>
    </lineage>
</organism>
<sequence length="203" mass="23335">MTMNDSLHTLHLSGSAIAPYVADLARLRITVFREFPYLYDGTEEYEARYLQTYLNSPASIAVLVLDGEKIVGASTGLPMAHEEADFQKPFITHGFNPQTLFYCAESVLLPEYRGRSLYKTFFQGREDHARHLGGFTHLTFCGVERPVDHPLRPARYTPLDTIWRRFGYEQHPELRTTYTWKDINEVAESPKPMVFWVKTLADG</sequence>